<evidence type="ECO:0000313" key="3">
    <source>
        <dbReference type="Proteomes" id="UP000620124"/>
    </source>
</evidence>
<name>A0A8H7CNH8_9AGAR</name>
<evidence type="ECO:0000256" key="1">
    <source>
        <dbReference type="SAM" id="SignalP"/>
    </source>
</evidence>
<organism evidence="2 3">
    <name type="scientific">Mycena venus</name>
    <dbReference type="NCBI Taxonomy" id="2733690"/>
    <lineage>
        <taxon>Eukaryota</taxon>
        <taxon>Fungi</taxon>
        <taxon>Dikarya</taxon>
        <taxon>Basidiomycota</taxon>
        <taxon>Agaricomycotina</taxon>
        <taxon>Agaricomycetes</taxon>
        <taxon>Agaricomycetidae</taxon>
        <taxon>Agaricales</taxon>
        <taxon>Marasmiineae</taxon>
        <taxon>Mycenaceae</taxon>
        <taxon>Mycena</taxon>
    </lineage>
</organism>
<reference evidence="2" key="1">
    <citation type="submission" date="2020-05" db="EMBL/GenBank/DDBJ databases">
        <title>Mycena genomes resolve the evolution of fungal bioluminescence.</title>
        <authorList>
            <person name="Tsai I.J."/>
        </authorList>
    </citation>
    <scope>NUCLEOTIDE SEQUENCE</scope>
    <source>
        <strain evidence="2">CCC161011</strain>
    </source>
</reference>
<keyword evidence="3" id="KW-1185">Reference proteome</keyword>
<accession>A0A8H7CNH8</accession>
<sequence length="220" mass="23188">MHFVSLFSGLAIVAVPLASAFTIAVPKNPTSGELTEIHWTSTASDPALFDLFITNSTNHFDLKAIVGEGIETDLGTITYQLPALPAIARLFAMGSVGIPTLRRLANIINEAVDNMESVYRRAEMPLPSLNTPFNPVDPAEAVLQDPIVAEAVLNIMAATSQLSATVCSPVVSALNASQAPVQRVSMPKRSPLGGYALHISDATNVDRVLAASPPFAIKAA</sequence>
<dbReference type="AlphaFoldDB" id="A0A8H7CNH8"/>
<dbReference type="EMBL" id="JACAZI010000017">
    <property type="protein sequence ID" value="KAF7342506.1"/>
    <property type="molecule type" value="Genomic_DNA"/>
</dbReference>
<dbReference type="Proteomes" id="UP000620124">
    <property type="component" value="Unassembled WGS sequence"/>
</dbReference>
<dbReference type="OrthoDB" id="5420143at2759"/>
<protein>
    <submittedName>
        <fullName evidence="2">Uncharacterized protein</fullName>
    </submittedName>
</protein>
<proteinExistence type="predicted"/>
<evidence type="ECO:0000313" key="2">
    <source>
        <dbReference type="EMBL" id="KAF7342506.1"/>
    </source>
</evidence>
<comment type="caution">
    <text evidence="2">The sequence shown here is derived from an EMBL/GenBank/DDBJ whole genome shotgun (WGS) entry which is preliminary data.</text>
</comment>
<feature type="signal peptide" evidence="1">
    <location>
        <begin position="1"/>
        <end position="20"/>
    </location>
</feature>
<gene>
    <name evidence="2" type="ORF">MVEN_01840600</name>
</gene>
<feature type="chain" id="PRO_5034067837" evidence="1">
    <location>
        <begin position="21"/>
        <end position="220"/>
    </location>
</feature>
<keyword evidence="1" id="KW-0732">Signal</keyword>